<gene>
    <name evidence="3" type="ORF">Pth03_56290</name>
</gene>
<dbReference type="EMBL" id="BOOR01000048">
    <property type="protein sequence ID" value="GII57240.1"/>
    <property type="molecule type" value="Genomic_DNA"/>
</dbReference>
<keyword evidence="4" id="KW-1185">Reference proteome</keyword>
<protein>
    <submittedName>
        <fullName evidence="3">Uncharacterized protein</fullName>
    </submittedName>
</protein>
<evidence type="ECO:0000256" key="1">
    <source>
        <dbReference type="SAM" id="MobiDB-lite"/>
    </source>
</evidence>
<comment type="caution">
    <text evidence="3">The sequence shown here is derived from an EMBL/GenBank/DDBJ whole genome shotgun (WGS) entry which is preliminary data.</text>
</comment>
<feature type="region of interest" description="Disordered" evidence="1">
    <location>
        <begin position="642"/>
        <end position="669"/>
    </location>
</feature>
<feature type="transmembrane region" description="Helical" evidence="2">
    <location>
        <begin position="245"/>
        <end position="262"/>
    </location>
</feature>
<organism evidence="3 4">
    <name type="scientific">Planotetraspora thailandica</name>
    <dbReference type="NCBI Taxonomy" id="487172"/>
    <lineage>
        <taxon>Bacteria</taxon>
        <taxon>Bacillati</taxon>
        <taxon>Actinomycetota</taxon>
        <taxon>Actinomycetes</taxon>
        <taxon>Streptosporangiales</taxon>
        <taxon>Streptosporangiaceae</taxon>
        <taxon>Planotetraspora</taxon>
    </lineage>
</organism>
<reference evidence="3" key="1">
    <citation type="submission" date="2021-01" db="EMBL/GenBank/DDBJ databases">
        <title>Whole genome shotgun sequence of Planotetraspora thailandica NBRC 104271.</title>
        <authorList>
            <person name="Komaki H."/>
            <person name="Tamura T."/>
        </authorList>
    </citation>
    <scope>NUCLEOTIDE SEQUENCE</scope>
    <source>
        <strain evidence="3">NBRC 104271</strain>
    </source>
</reference>
<keyword evidence="2" id="KW-0472">Membrane</keyword>
<keyword evidence="2" id="KW-0812">Transmembrane</keyword>
<name>A0A8J3VF53_9ACTN</name>
<sequence>MTPPGSPGTNVAADSAHVDVQAAIVHGDVNHYTVSPEPSPQEKFEAGLRYLEGDMLGRAWELINDAAISGYRTNQACFYWMLTLLSGKTRHELSAEETVRFENSDRWFPLIEDDYWADGVHAIRRLLVAARKHDADTRVLMKEFDALGSVQRGMILRHLESFLDGQLNEEMWRRTLQWAKTERMAGDRDERIWKFFQPNPADPRVRLPEPVTIPGFTWMQAVAGTVVAVATTAHIGYLLAQGGKVGGLLACLLAIAGGYFGAREGVEWRFRLERRRARDEEYAMALHRRTNVPHDAFGRQVDQRLEYYVAKYLPRGMERDVWLAWTAGVRRSIRNELVEAYREKPTRVERINWLIRHRAGDVKRRWENGTMWSYRQELATPLATKATAVLGLLACASGGIWAASGAVQAQPLNGMGSVVLTVAAGWVAARAWLRIILGGRRTAADKSEADALKRDSMAAFARWKDRLADKPNDREMATWLDCDRKMLLSEALQHYKLKMSDVVAYAFIEAPGASTARARVRGGPWRYKKYRLLLFLLTADGVRQFGVTLDFEDCTFHDHHRMNYRFDAVAAVSVKHADDGERTFELALVNHQKISIKVIEPGSEELQQGEEAGAVSEATLDAAGLNHTLHVLEGIAAEGKEWLGQEARRGKQRSGDLSPPPPDEEGHAA</sequence>
<accession>A0A8J3VF53</accession>
<evidence type="ECO:0000313" key="3">
    <source>
        <dbReference type="EMBL" id="GII57240.1"/>
    </source>
</evidence>
<proteinExistence type="predicted"/>
<dbReference type="RefSeq" id="WP_203947375.1">
    <property type="nucleotide sequence ID" value="NZ_BOOR01000048.1"/>
</dbReference>
<evidence type="ECO:0000313" key="4">
    <source>
        <dbReference type="Proteomes" id="UP000605992"/>
    </source>
</evidence>
<evidence type="ECO:0000256" key="2">
    <source>
        <dbReference type="SAM" id="Phobius"/>
    </source>
</evidence>
<feature type="transmembrane region" description="Helical" evidence="2">
    <location>
        <begin position="216"/>
        <end position="239"/>
    </location>
</feature>
<dbReference type="Proteomes" id="UP000605992">
    <property type="component" value="Unassembled WGS sequence"/>
</dbReference>
<keyword evidence="2" id="KW-1133">Transmembrane helix</keyword>
<dbReference type="AlphaFoldDB" id="A0A8J3VF53"/>